<keyword evidence="4" id="KW-0547">Nucleotide-binding</keyword>
<comment type="catalytic activity">
    <reaction evidence="7">
        <text>L-threonyl-[protein] + ATP = O-phospho-L-threonyl-[protein] + ADP + H(+)</text>
        <dbReference type="Rhea" id="RHEA:46608"/>
        <dbReference type="Rhea" id="RHEA-COMP:11060"/>
        <dbReference type="Rhea" id="RHEA-COMP:11605"/>
        <dbReference type="ChEBI" id="CHEBI:15378"/>
        <dbReference type="ChEBI" id="CHEBI:30013"/>
        <dbReference type="ChEBI" id="CHEBI:30616"/>
        <dbReference type="ChEBI" id="CHEBI:61977"/>
        <dbReference type="ChEBI" id="CHEBI:456216"/>
        <dbReference type="EC" id="2.7.11.1"/>
    </reaction>
</comment>
<proteinExistence type="predicted"/>
<keyword evidence="5" id="KW-0418">Kinase</keyword>
<evidence type="ECO:0000313" key="11">
    <source>
        <dbReference type="Proteomes" id="UP001558613"/>
    </source>
</evidence>
<dbReference type="Proteomes" id="UP001558613">
    <property type="component" value="Unassembled WGS sequence"/>
</dbReference>
<accession>A0ABR3MF22</accession>
<protein>
    <recommendedName>
        <fullName evidence="1">non-specific serine/threonine protein kinase</fullName>
        <ecNumber evidence="1">2.7.11.1</ecNumber>
    </recommendedName>
</protein>
<dbReference type="EC" id="2.7.11.1" evidence="1"/>
<evidence type="ECO:0000256" key="3">
    <source>
        <dbReference type="ARBA" id="ARBA00022679"/>
    </source>
</evidence>
<evidence type="ECO:0000256" key="6">
    <source>
        <dbReference type="ARBA" id="ARBA00022840"/>
    </source>
</evidence>
<reference evidence="10 11" key="1">
    <citation type="submission" date="2023-09" db="EMBL/GenBank/DDBJ databases">
        <authorList>
            <person name="Wang M."/>
        </authorList>
    </citation>
    <scope>NUCLEOTIDE SEQUENCE [LARGE SCALE GENOMIC DNA]</scope>
    <source>
        <strain evidence="10">GT-2023</strain>
        <tissue evidence="10">Liver</tissue>
    </source>
</reference>
<evidence type="ECO:0000256" key="4">
    <source>
        <dbReference type="ARBA" id="ARBA00022741"/>
    </source>
</evidence>
<evidence type="ECO:0000313" key="10">
    <source>
        <dbReference type="EMBL" id="KAL1263550.1"/>
    </source>
</evidence>
<dbReference type="SUPFAM" id="SSF56112">
    <property type="entry name" value="Protein kinase-like (PK-like)"/>
    <property type="match status" value="1"/>
</dbReference>
<evidence type="ECO:0000256" key="5">
    <source>
        <dbReference type="ARBA" id="ARBA00022777"/>
    </source>
</evidence>
<feature type="region of interest" description="Disordered" evidence="9">
    <location>
        <begin position="1"/>
        <end position="96"/>
    </location>
</feature>
<dbReference type="PANTHER" id="PTHR22984:SF11">
    <property type="entry name" value="AURORA KINASE-RELATED"/>
    <property type="match status" value="1"/>
</dbReference>
<keyword evidence="3" id="KW-0808">Transferase</keyword>
<dbReference type="InterPro" id="IPR011009">
    <property type="entry name" value="Kinase-like_dom_sf"/>
</dbReference>
<evidence type="ECO:0000256" key="2">
    <source>
        <dbReference type="ARBA" id="ARBA00022527"/>
    </source>
</evidence>
<evidence type="ECO:0000256" key="9">
    <source>
        <dbReference type="SAM" id="MobiDB-lite"/>
    </source>
</evidence>
<keyword evidence="11" id="KW-1185">Reference proteome</keyword>
<keyword evidence="2" id="KW-0723">Serine/threonine-protein kinase</keyword>
<name>A0ABR3MF22_9TELE</name>
<sequence>MGQRVNKVSPMTVGEVSEQHPSTPPTPSTNMEVQHSHLVMRPLLVLEDEEEERKEEKKEGEERKEWRAAKKHPESSSGRGEVEQQDEGEKRKVAGRSSYVPLPKEIALTILANKGGRVPEIIRLLDWAEHPDHFVIVLKCPSPCENLVEFMRPHAGSLDEDTTRQIMWQVVNATHVLPPQSAPP</sequence>
<evidence type="ECO:0000256" key="7">
    <source>
        <dbReference type="ARBA" id="ARBA00047899"/>
    </source>
</evidence>
<dbReference type="PANTHER" id="PTHR22984">
    <property type="entry name" value="SERINE/THREONINE-PROTEIN KINASE PIM"/>
    <property type="match status" value="1"/>
</dbReference>
<dbReference type="Gene3D" id="3.30.200.20">
    <property type="entry name" value="Phosphorylase Kinase, domain 1"/>
    <property type="match status" value="1"/>
</dbReference>
<organism evidence="10 11">
    <name type="scientific">Cirrhinus molitorella</name>
    <name type="common">mud carp</name>
    <dbReference type="NCBI Taxonomy" id="172907"/>
    <lineage>
        <taxon>Eukaryota</taxon>
        <taxon>Metazoa</taxon>
        <taxon>Chordata</taxon>
        <taxon>Craniata</taxon>
        <taxon>Vertebrata</taxon>
        <taxon>Euteleostomi</taxon>
        <taxon>Actinopterygii</taxon>
        <taxon>Neopterygii</taxon>
        <taxon>Teleostei</taxon>
        <taxon>Ostariophysi</taxon>
        <taxon>Cypriniformes</taxon>
        <taxon>Cyprinidae</taxon>
        <taxon>Labeoninae</taxon>
        <taxon>Labeonini</taxon>
        <taxon>Cirrhinus</taxon>
    </lineage>
</organism>
<gene>
    <name evidence="10" type="ORF">QQF64_006289</name>
</gene>
<dbReference type="EMBL" id="JAYMGO010000013">
    <property type="protein sequence ID" value="KAL1263550.1"/>
    <property type="molecule type" value="Genomic_DNA"/>
</dbReference>
<dbReference type="InterPro" id="IPR051138">
    <property type="entry name" value="PIM_Ser/Thr_kinase"/>
</dbReference>
<keyword evidence="6" id="KW-0067">ATP-binding</keyword>
<evidence type="ECO:0000256" key="1">
    <source>
        <dbReference type="ARBA" id="ARBA00012513"/>
    </source>
</evidence>
<evidence type="ECO:0000256" key="8">
    <source>
        <dbReference type="ARBA" id="ARBA00048679"/>
    </source>
</evidence>
<feature type="compositionally biased region" description="Basic and acidic residues" evidence="9">
    <location>
        <begin position="54"/>
        <end position="74"/>
    </location>
</feature>
<comment type="catalytic activity">
    <reaction evidence="8">
        <text>L-seryl-[protein] + ATP = O-phospho-L-seryl-[protein] + ADP + H(+)</text>
        <dbReference type="Rhea" id="RHEA:17989"/>
        <dbReference type="Rhea" id="RHEA-COMP:9863"/>
        <dbReference type="Rhea" id="RHEA-COMP:11604"/>
        <dbReference type="ChEBI" id="CHEBI:15378"/>
        <dbReference type="ChEBI" id="CHEBI:29999"/>
        <dbReference type="ChEBI" id="CHEBI:30616"/>
        <dbReference type="ChEBI" id="CHEBI:83421"/>
        <dbReference type="ChEBI" id="CHEBI:456216"/>
        <dbReference type="EC" id="2.7.11.1"/>
    </reaction>
</comment>
<comment type="caution">
    <text evidence="10">The sequence shown here is derived from an EMBL/GenBank/DDBJ whole genome shotgun (WGS) entry which is preliminary data.</text>
</comment>